<keyword evidence="3 6" id="KW-0808">Transferase</keyword>
<comment type="caution">
    <text evidence="6">The sequence shown here is derived from an EMBL/GenBank/DDBJ whole genome shotgun (WGS) entry which is preliminary data.</text>
</comment>
<accession>R7ZVE0</accession>
<sequence>MKYIKNIFESDFGFLALQRFVFQKARIGVMEREDKHLYIHEMVEKIAGRKGDTIALVFRSESLTYGQLNERAEALGDEILRLFPGEGLIGLSTTRNLDLVVGILGILKAGKAYVPLDPTYPLARLAQVVANSNLKVAVCLEEESVFFEDLGLAALSLNFTHSTPGFDLTKVTRQENACILYTSGSTGTPKGVCVPHAGLVSFLGHHIRTSEARSGSKTAQFCHIGFDVSLDEIFVPLVTGGTLYLLGEELRLDSRALLDYIIEEEINRLYLPFVELQYFAEEAARSQLFPQSLIEITTAGETLKITPPVRTLFQQLNGCRFNNKYGPTETCIYVTELALKGDPAFWDELPSIGKPLSGVSIVLLDEQLQEVATGDSGEICVGGVQVANGYLNNPEITAASFVEWVDKENRSHRIYRTGDLGRWLPDGNLQFEGRRDQQVKIRGNRIELSEIEIALMQIPSVSQAVVLAREEVAGKKYLVAYVIMEGLPLEVEALREHLLRTLPDYMVPSFFIQLDEFPTTSSGKVDRKQLPAPVHKRPNLKTLFRKPKAGIESQLASLVCSVLQFDQVGADDHFFELGGNSLLAQKLVAEISHHLGKRLPITRLYQTPTVAGIAGFFEPQRQPNRAIPKSEQTKTSGGAIAIIGMAGRFPGADTVEDFWSVLENGEETITFFEEHELDPSVPDSLRKDPSYVKARGIINGVEYFDPGFFGISPKLAALMDPQQRVFLQLAWEALEDGGYFPQNGHDQIGVFAGCYSNGYYLNNVLHHPDLIQQVGTFQVATVNEKDYIASRTAYHLDLKGPAVSVYSACSTSLLAIAQAVESIRSGKCSMALAGGASVASPYKVGHLYEEGSMLSADGHCMPFQNGSTGTLFNDGAGVVLLKDFEVAVEDGDYIYGVIKGIGVNNDGGGKGSFTAPSSSGQAGAIRMALEDADVDPMDIQYVEAHGTGTPIGDPIEIEGLKLAFDVQDSKQYCAIGSVKSNIGHLTAAAGVAGTIKTALALSKKIIPASLGFTTPNPAIDFAHSPFFVNASNRRWEQQAVRLAGVSSFGVGGTNVHVILQGYDRPISPVLNSRPFQLISWSAKSENSLRMYKARLLQFLDRHPEATLEEIAATLHTKRAAFNFRSFLVADSIGQLKSQLADPKTTNIFSNELTHLHGDMVFTFPGQGAQFANMGRELYQSEPVYQKAIDSCALILERYMGEDIRDIIFTKSGNDEEANKIHTTNYTQPAIFVTSYALSQLWMSWGVRPSVMCGHSIGEFVAAHLAGVFSLEDALYLVSLRGKMVSELPKGSMLSVRKGVEELKGMLPADLSVAAINSPAAVVVAGEDVAIADFSKKLDVSGIPNRVLSTSHAFHSHMMDPIVETFLEIVNGVALSRPTIPIVSTVTGSWLKEEEATDPAYWAKHLRQAVLFSDALEVVATLDSPLLLEVGPGTVTSALARQQIGSKLNGVFHTLDGKSGDSELSKVLQTLGELWLRGYQPDWNSFYGRHPNRTCKLPHYAFETIRCWVEPGRVLYSDQRIELDEQTNTGTRPDKPADPALLSADSDPILDKLMDILSNASGISIDQIHLGRSFLQQGFDSLLLTQLAFTIKRAFEVPISFRQLNEEYASPEKLLALLREQIALETSIAVPNQSPTASVVLDSSHPPVPNARLGVDQSGNPAWFLEDENNPGSYFQLS</sequence>
<dbReference type="InterPro" id="IPR042099">
    <property type="entry name" value="ANL_N_sf"/>
</dbReference>
<dbReference type="SUPFAM" id="SSF52151">
    <property type="entry name" value="FabD/lysophospholipase-like"/>
    <property type="match status" value="1"/>
</dbReference>
<dbReference type="PROSITE" id="PS52004">
    <property type="entry name" value="KS3_2"/>
    <property type="match status" value="1"/>
</dbReference>
<evidence type="ECO:0000256" key="2">
    <source>
        <dbReference type="ARBA" id="ARBA00022553"/>
    </source>
</evidence>
<protein>
    <submittedName>
        <fullName evidence="6">Malonyl CoA-acyl carrier protein transacylase</fullName>
        <ecNumber evidence="6">2.3.1.39</ecNumber>
    </submittedName>
</protein>
<dbReference type="SUPFAM" id="SSF55048">
    <property type="entry name" value="Probable ACP-binding domain of malonyl-CoA ACP transacylase"/>
    <property type="match status" value="1"/>
</dbReference>
<dbReference type="Pfam" id="PF00698">
    <property type="entry name" value="Acyl_transf_1"/>
    <property type="match status" value="1"/>
</dbReference>
<dbReference type="InterPro" id="IPR025110">
    <property type="entry name" value="AMP-bd_C"/>
</dbReference>
<dbReference type="SUPFAM" id="SSF56801">
    <property type="entry name" value="Acetyl-CoA synthetase-like"/>
    <property type="match status" value="1"/>
</dbReference>
<dbReference type="Gene3D" id="3.30.70.250">
    <property type="entry name" value="Malonyl-CoA ACP transacylase, ACP-binding"/>
    <property type="match status" value="1"/>
</dbReference>
<dbReference type="InterPro" id="IPR001227">
    <property type="entry name" value="Ac_transferase_dom_sf"/>
</dbReference>
<evidence type="ECO:0000259" key="5">
    <source>
        <dbReference type="PROSITE" id="PS52004"/>
    </source>
</evidence>
<gene>
    <name evidence="6" type="ORF">ADIS_1542</name>
</gene>
<dbReference type="InterPro" id="IPR016035">
    <property type="entry name" value="Acyl_Trfase/lysoPLipase"/>
</dbReference>
<keyword evidence="6" id="KW-0012">Acyltransferase</keyword>
<name>R7ZVE0_9BACT</name>
<dbReference type="InterPro" id="IPR014031">
    <property type="entry name" value="Ketoacyl_synth_C"/>
</dbReference>
<dbReference type="SUPFAM" id="SSF47336">
    <property type="entry name" value="ACP-like"/>
    <property type="match status" value="2"/>
</dbReference>
<dbReference type="InterPro" id="IPR020806">
    <property type="entry name" value="PKS_PP-bd"/>
</dbReference>
<dbReference type="SMART" id="SM00825">
    <property type="entry name" value="PKS_KS"/>
    <property type="match status" value="1"/>
</dbReference>
<dbReference type="GO" id="GO:0031177">
    <property type="term" value="F:phosphopantetheine binding"/>
    <property type="evidence" value="ECO:0007669"/>
    <property type="project" value="InterPro"/>
</dbReference>
<dbReference type="InterPro" id="IPR016036">
    <property type="entry name" value="Malonyl_transacylase_ACP-bd"/>
</dbReference>
<evidence type="ECO:0000313" key="7">
    <source>
        <dbReference type="Proteomes" id="UP000013909"/>
    </source>
</evidence>
<dbReference type="FunFam" id="3.30.300.30:FF:000010">
    <property type="entry name" value="Enterobactin synthetase component F"/>
    <property type="match status" value="1"/>
</dbReference>
<dbReference type="GO" id="GO:0044550">
    <property type="term" value="P:secondary metabolite biosynthetic process"/>
    <property type="evidence" value="ECO:0007669"/>
    <property type="project" value="UniProtKB-ARBA"/>
</dbReference>
<dbReference type="GO" id="GO:0004312">
    <property type="term" value="F:fatty acid synthase activity"/>
    <property type="evidence" value="ECO:0007669"/>
    <property type="project" value="TreeGrafter"/>
</dbReference>
<dbReference type="InterPro" id="IPR009081">
    <property type="entry name" value="PP-bd_ACP"/>
</dbReference>
<dbReference type="Gene3D" id="3.40.366.10">
    <property type="entry name" value="Malonyl-Coenzyme A Acyl Carrier Protein, domain 2"/>
    <property type="match status" value="1"/>
</dbReference>
<dbReference type="GO" id="GO:0004315">
    <property type="term" value="F:3-oxoacyl-[acyl-carrier-protein] synthase activity"/>
    <property type="evidence" value="ECO:0007669"/>
    <property type="project" value="InterPro"/>
</dbReference>
<keyword evidence="7" id="KW-1185">Reference proteome</keyword>
<evidence type="ECO:0000259" key="4">
    <source>
        <dbReference type="PROSITE" id="PS50075"/>
    </source>
</evidence>
<dbReference type="EC" id="2.3.1.39" evidence="6"/>
<dbReference type="InterPro" id="IPR014030">
    <property type="entry name" value="Ketoacyl_synth_N"/>
</dbReference>
<dbReference type="InterPro" id="IPR029058">
    <property type="entry name" value="AB_hydrolase_fold"/>
</dbReference>
<dbReference type="SMART" id="SM00823">
    <property type="entry name" value="PKS_PP"/>
    <property type="match status" value="2"/>
</dbReference>
<dbReference type="PATRIC" id="fig|1288963.3.peg.1535"/>
<organism evidence="6 7">
    <name type="scientific">Lunatimonas lonarensis</name>
    <dbReference type="NCBI Taxonomy" id="1232681"/>
    <lineage>
        <taxon>Bacteria</taxon>
        <taxon>Pseudomonadati</taxon>
        <taxon>Bacteroidota</taxon>
        <taxon>Cytophagia</taxon>
        <taxon>Cytophagales</taxon>
        <taxon>Cyclobacteriaceae</taxon>
    </lineage>
</organism>
<dbReference type="EMBL" id="AQHR01000044">
    <property type="protein sequence ID" value="EON78003.1"/>
    <property type="molecule type" value="Genomic_DNA"/>
</dbReference>
<dbReference type="InterPro" id="IPR045851">
    <property type="entry name" value="AMP-bd_C_sf"/>
</dbReference>
<dbReference type="Gene3D" id="1.10.1200.10">
    <property type="entry name" value="ACP-like"/>
    <property type="match status" value="1"/>
</dbReference>
<dbReference type="STRING" id="1232681.ADIS_1542"/>
<dbReference type="Gene3D" id="3.40.47.10">
    <property type="match status" value="1"/>
</dbReference>
<dbReference type="PANTHER" id="PTHR43775">
    <property type="entry name" value="FATTY ACID SYNTHASE"/>
    <property type="match status" value="1"/>
</dbReference>
<evidence type="ECO:0000256" key="3">
    <source>
        <dbReference type="ARBA" id="ARBA00022679"/>
    </source>
</evidence>
<dbReference type="InterPro" id="IPR018201">
    <property type="entry name" value="Ketoacyl_synth_AS"/>
</dbReference>
<feature type="domain" description="Carrier" evidence="4">
    <location>
        <begin position="546"/>
        <end position="621"/>
    </location>
</feature>
<dbReference type="InterPro" id="IPR014043">
    <property type="entry name" value="Acyl_transferase_dom"/>
</dbReference>
<dbReference type="Pfam" id="PF16197">
    <property type="entry name" value="KAsynt_C_assoc"/>
    <property type="match status" value="1"/>
</dbReference>
<dbReference type="InterPro" id="IPR050091">
    <property type="entry name" value="PKS_NRPS_Biosynth_Enz"/>
</dbReference>
<reference evidence="6 7" key="1">
    <citation type="submission" date="2013-02" db="EMBL/GenBank/DDBJ databases">
        <title>A novel strain isolated from Lonar lake, Maharashtra, India.</title>
        <authorList>
            <person name="Singh A."/>
        </authorList>
    </citation>
    <scope>NUCLEOTIDE SEQUENCE [LARGE SCALE GENOMIC DNA]</scope>
    <source>
        <strain evidence="6 7">AK24</strain>
    </source>
</reference>
<dbReference type="PANTHER" id="PTHR43775:SF51">
    <property type="entry name" value="INACTIVE PHENOLPHTHIOCEROL SYNTHESIS POLYKETIDE SYNTHASE TYPE I PKS1-RELATED"/>
    <property type="match status" value="1"/>
</dbReference>
<feature type="domain" description="Carrier" evidence="4">
    <location>
        <begin position="1543"/>
        <end position="1621"/>
    </location>
</feature>
<evidence type="ECO:0000313" key="6">
    <source>
        <dbReference type="EMBL" id="EON78003.1"/>
    </source>
</evidence>
<dbReference type="Pfam" id="PF00109">
    <property type="entry name" value="ketoacyl-synt"/>
    <property type="match status" value="1"/>
</dbReference>
<dbReference type="Pfam" id="PF02801">
    <property type="entry name" value="Ketoacyl-synt_C"/>
    <property type="match status" value="1"/>
</dbReference>
<dbReference type="InterPro" id="IPR020845">
    <property type="entry name" value="AMP-binding_CS"/>
</dbReference>
<dbReference type="InterPro" id="IPR000873">
    <property type="entry name" value="AMP-dep_synth/lig_dom"/>
</dbReference>
<dbReference type="Gene3D" id="3.40.50.1820">
    <property type="entry name" value="alpha/beta hydrolase"/>
    <property type="match status" value="1"/>
</dbReference>
<dbReference type="Pfam" id="PF00550">
    <property type="entry name" value="PP-binding"/>
    <property type="match status" value="2"/>
</dbReference>
<dbReference type="GO" id="GO:0004314">
    <property type="term" value="F:[acyl-carrier-protein] S-malonyltransferase activity"/>
    <property type="evidence" value="ECO:0007669"/>
    <property type="project" value="UniProtKB-EC"/>
</dbReference>
<dbReference type="Gene3D" id="3.30.300.30">
    <property type="match status" value="1"/>
</dbReference>
<dbReference type="GO" id="GO:0006633">
    <property type="term" value="P:fatty acid biosynthetic process"/>
    <property type="evidence" value="ECO:0007669"/>
    <property type="project" value="InterPro"/>
</dbReference>
<dbReference type="SUPFAM" id="SSF53901">
    <property type="entry name" value="Thiolase-like"/>
    <property type="match status" value="1"/>
</dbReference>
<dbReference type="Proteomes" id="UP000013909">
    <property type="component" value="Unassembled WGS sequence"/>
</dbReference>
<dbReference type="InterPro" id="IPR010071">
    <property type="entry name" value="AA_adenyl_dom"/>
</dbReference>
<dbReference type="NCBIfam" id="TIGR01733">
    <property type="entry name" value="AA-adenyl-dom"/>
    <property type="match status" value="1"/>
</dbReference>
<dbReference type="Pfam" id="PF00501">
    <property type="entry name" value="AMP-binding"/>
    <property type="match status" value="1"/>
</dbReference>
<dbReference type="PROSITE" id="PS00455">
    <property type="entry name" value="AMP_BINDING"/>
    <property type="match status" value="1"/>
</dbReference>
<keyword evidence="2" id="KW-0597">Phosphoprotein</keyword>
<dbReference type="InterPro" id="IPR016039">
    <property type="entry name" value="Thiolase-like"/>
</dbReference>
<feature type="domain" description="Ketosynthase family 3 (KS3)" evidence="5">
    <location>
        <begin position="637"/>
        <end position="1061"/>
    </location>
</feature>
<dbReference type="InterPro" id="IPR032821">
    <property type="entry name" value="PKS_assoc"/>
</dbReference>
<dbReference type="CDD" id="cd00833">
    <property type="entry name" value="PKS"/>
    <property type="match status" value="1"/>
</dbReference>
<keyword evidence="1" id="KW-0596">Phosphopantetheine</keyword>
<dbReference type="Gene3D" id="3.30.70.3290">
    <property type="match status" value="1"/>
</dbReference>
<dbReference type="Pfam" id="PF13193">
    <property type="entry name" value="AMP-binding_C"/>
    <property type="match status" value="1"/>
</dbReference>
<dbReference type="PROSITE" id="PS50075">
    <property type="entry name" value="CARRIER"/>
    <property type="match status" value="2"/>
</dbReference>
<evidence type="ECO:0000256" key="1">
    <source>
        <dbReference type="ARBA" id="ARBA00022450"/>
    </source>
</evidence>
<dbReference type="InterPro" id="IPR020841">
    <property type="entry name" value="PKS_Beta-ketoAc_synthase_dom"/>
</dbReference>
<dbReference type="Gene3D" id="3.40.50.12780">
    <property type="entry name" value="N-terminal domain of ligase-like"/>
    <property type="match status" value="1"/>
</dbReference>
<dbReference type="InterPro" id="IPR036736">
    <property type="entry name" value="ACP-like_sf"/>
</dbReference>
<proteinExistence type="predicted"/>
<dbReference type="CDD" id="cd05930">
    <property type="entry name" value="A_NRPS"/>
    <property type="match status" value="1"/>
</dbReference>
<dbReference type="SMART" id="SM00827">
    <property type="entry name" value="PKS_AT"/>
    <property type="match status" value="1"/>
</dbReference>
<dbReference type="PROSITE" id="PS00606">
    <property type="entry name" value="KS3_1"/>
    <property type="match status" value="1"/>
</dbReference>